<gene>
    <name evidence="2" type="ORF">ADUPG1_002995</name>
</gene>
<dbReference type="InterPro" id="IPR036594">
    <property type="entry name" value="Meth_synthase_dom"/>
</dbReference>
<dbReference type="Pfam" id="PF02607">
    <property type="entry name" value="B12-binding_2"/>
    <property type="match status" value="1"/>
</dbReference>
<protein>
    <submittedName>
        <fullName evidence="2">Cobalamin-dependent protein</fullName>
    </submittedName>
</protein>
<evidence type="ECO:0000259" key="1">
    <source>
        <dbReference type="Pfam" id="PF02607"/>
    </source>
</evidence>
<keyword evidence="3" id="KW-1185">Reference proteome</keyword>
<dbReference type="InterPro" id="IPR003759">
    <property type="entry name" value="Cbl-bd_cap"/>
</dbReference>
<proteinExistence type="predicted"/>
<dbReference type="Gene3D" id="3.40.50.280">
    <property type="entry name" value="Cobalamin-binding domain"/>
    <property type="match status" value="1"/>
</dbReference>
<dbReference type="Gene3D" id="1.10.1240.10">
    <property type="entry name" value="Methionine synthase domain"/>
    <property type="match status" value="1"/>
</dbReference>
<feature type="non-terminal residue" evidence="2">
    <location>
        <position position="130"/>
    </location>
</feature>
<dbReference type="Proteomes" id="UP001057375">
    <property type="component" value="Unassembled WGS sequence"/>
</dbReference>
<comment type="caution">
    <text evidence="2">The sequence shown here is derived from an EMBL/GenBank/DDBJ whole genome shotgun (WGS) entry which is preliminary data.</text>
</comment>
<feature type="non-terminal residue" evidence="2">
    <location>
        <position position="1"/>
    </location>
</feature>
<accession>A0ABQ5KV24</accession>
<feature type="domain" description="B12-binding N-terminal" evidence="1">
    <location>
        <begin position="11"/>
        <end position="83"/>
    </location>
</feature>
<reference evidence="2" key="1">
    <citation type="submission" date="2022-03" db="EMBL/GenBank/DDBJ databases">
        <title>Draft genome sequence of Aduncisulcus paluster, a free-living microaerophilic Fornicata.</title>
        <authorList>
            <person name="Yuyama I."/>
            <person name="Kume K."/>
            <person name="Tamura T."/>
            <person name="Inagaki Y."/>
            <person name="Hashimoto T."/>
        </authorList>
    </citation>
    <scope>NUCLEOTIDE SEQUENCE</scope>
    <source>
        <strain evidence="2">NY0171</strain>
    </source>
</reference>
<dbReference type="EMBL" id="BQXS01003816">
    <property type="protein sequence ID" value="GKT35503.1"/>
    <property type="molecule type" value="Genomic_DNA"/>
</dbReference>
<name>A0ABQ5KV24_9EUKA</name>
<dbReference type="InterPro" id="IPR008921">
    <property type="entry name" value="DNA_pol3_clamp-load_cplx_C"/>
</dbReference>
<sequence>KEISWDYNQLAKAYMDLLLSHNKAEAIEFVRQLYRQGMAVTDIYAQVFTRTLQETGRLWADGIINICEEHYISEITQTLVSHLSVARLGGPETGKKVVVMNMEGEKHVIAGKMLADFLERSGLETFYLGK</sequence>
<organism evidence="2 3">
    <name type="scientific">Aduncisulcus paluster</name>
    <dbReference type="NCBI Taxonomy" id="2918883"/>
    <lineage>
        <taxon>Eukaryota</taxon>
        <taxon>Metamonada</taxon>
        <taxon>Carpediemonas-like organisms</taxon>
        <taxon>Aduncisulcus</taxon>
    </lineage>
</organism>
<evidence type="ECO:0000313" key="3">
    <source>
        <dbReference type="Proteomes" id="UP001057375"/>
    </source>
</evidence>
<dbReference type="SUPFAM" id="SSF48019">
    <property type="entry name" value="post-AAA+ oligomerization domain-like"/>
    <property type="match status" value="1"/>
</dbReference>
<evidence type="ECO:0000313" key="2">
    <source>
        <dbReference type="EMBL" id="GKT35503.1"/>
    </source>
</evidence>